<reference evidence="4" key="1">
    <citation type="submission" date="2021-03" db="EMBL/GenBank/DDBJ databases">
        <title>Genome of Cognatishimia sp. F0-27.</title>
        <authorList>
            <person name="Ping X."/>
        </authorList>
    </citation>
    <scope>NUCLEOTIDE SEQUENCE [LARGE SCALE GENOMIC DNA]</scope>
    <source>
        <strain evidence="4">E313</strain>
    </source>
</reference>
<evidence type="ECO:0000259" key="2">
    <source>
        <dbReference type="PROSITE" id="PS51459"/>
    </source>
</evidence>
<proteinExistence type="predicted"/>
<dbReference type="PANTHER" id="PTHR13504:SF38">
    <property type="entry name" value="FIDO DOMAIN-CONTAINING PROTEIN"/>
    <property type="match status" value="1"/>
</dbReference>
<reference evidence="4" key="2">
    <citation type="submission" date="2023-07" db="EMBL/GenBank/DDBJ databases">
        <title>Genome of Winogradskyella sp. E313.</title>
        <authorList>
            <person name="Zhou Y."/>
        </authorList>
    </citation>
    <scope>NUCLEOTIDE SEQUENCE [LARGE SCALE GENOMIC DNA]</scope>
    <source>
        <strain evidence="4">E313</strain>
    </source>
</reference>
<evidence type="ECO:0000256" key="1">
    <source>
        <dbReference type="SAM" id="Coils"/>
    </source>
</evidence>
<protein>
    <submittedName>
        <fullName evidence="3">Fic family protein</fullName>
    </submittedName>
</protein>
<dbReference type="SUPFAM" id="SSF140931">
    <property type="entry name" value="Fic-like"/>
    <property type="match status" value="1"/>
</dbReference>
<dbReference type="PROSITE" id="PS51459">
    <property type="entry name" value="FIDO"/>
    <property type="match status" value="1"/>
</dbReference>
<evidence type="ECO:0000313" key="4">
    <source>
        <dbReference type="Proteomes" id="UP000778797"/>
    </source>
</evidence>
<dbReference type="Gene3D" id="1.10.3290.10">
    <property type="entry name" value="Fido-like domain"/>
    <property type="match status" value="1"/>
</dbReference>
<dbReference type="RefSeq" id="WP_227477162.1">
    <property type="nucleotide sequence ID" value="NZ_JAFMPT010000010.1"/>
</dbReference>
<feature type="domain" description="Fido" evidence="2">
    <location>
        <begin position="183"/>
        <end position="336"/>
    </location>
</feature>
<dbReference type="EMBL" id="JAFMPT010000010">
    <property type="protein sequence ID" value="MCC1484721.1"/>
    <property type="molecule type" value="Genomic_DNA"/>
</dbReference>
<dbReference type="Proteomes" id="UP000778797">
    <property type="component" value="Unassembled WGS sequence"/>
</dbReference>
<name>A0ABS8EPA0_9FLAO</name>
<organism evidence="3 4">
    <name type="scientific">Winogradskyella immobilis</name>
    <dbReference type="NCBI Taxonomy" id="2816852"/>
    <lineage>
        <taxon>Bacteria</taxon>
        <taxon>Pseudomonadati</taxon>
        <taxon>Bacteroidota</taxon>
        <taxon>Flavobacteriia</taxon>
        <taxon>Flavobacteriales</taxon>
        <taxon>Flavobacteriaceae</taxon>
        <taxon>Winogradskyella</taxon>
    </lineage>
</organism>
<feature type="coiled-coil region" evidence="1">
    <location>
        <begin position="335"/>
        <end position="366"/>
    </location>
</feature>
<accession>A0ABS8EPA0</accession>
<keyword evidence="1" id="KW-0175">Coiled coil</keyword>
<gene>
    <name evidence="3" type="ORF">J1C55_08980</name>
</gene>
<dbReference type="Pfam" id="PF02661">
    <property type="entry name" value="Fic"/>
    <property type="match status" value="1"/>
</dbReference>
<dbReference type="PANTHER" id="PTHR13504">
    <property type="entry name" value="FIDO DOMAIN-CONTAINING PROTEIN DDB_G0283145"/>
    <property type="match status" value="1"/>
</dbReference>
<comment type="caution">
    <text evidence="3">The sequence shown here is derived from an EMBL/GenBank/DDBJ whole genome shotgun (WGS) entry which is preliminary data.</text>
</comment>
<dbReference type="InterPro" id="IPR040198">
    <property type="entry name" value="Fido_containing"/>
</dbReference>
<evidence type="ECO:0000313" key="3">
    <source>
        <dbReference type="EMBL" id="MCC1484721.1"/>
    </source>
</evidence>
<sequence>MKKPELPPNSEISKDETDDLIALLSNKELIEKVFEVEKDYPYWEKFKHKTKGFDSNPKLLWKFIKLQRTRNISKIDLCDINGFKFKYNISGNTLKRLHQFDLNLGGILEGGSIVPEREKERFLISSLMEEAIASSQLEGAVTTREVAKSMLRTKRKPKNHSEKMILNNYLTIKEIISIQKEQLTPEIIKRIHSLMTKGTLEEKKNEGEFRTNNEVKVVDVNGEIFYDPPSHTELTKLIEAFCKFANSKNDKNFMHPIVRGIILHFLIGYIHPFVDGNGRTARAIFYWYLISQGYWLVEFLSISRIIIKSPSQYARAYLYTEYDENDLTYFIDFNLKSMELALNSLKEYIERKINEKKNLYNILKNENINERQAETVKSIINEPDLILNINEIQGKFGTSYQTARTDLLNLEEIGYLKSKLIGKKLIFFKSEQFDEKIKKIHFV</sequence>
<keyword evidence="4" id="KW-1185">Reference proteome</keyword>
<dbReference type="InterPro" id="IPR003812">
    <property type="entry name" value="Fido"/>
</dbReference>
<dbReference type="InterPro" id="IPR036597">
    <property type="entry name" value="Fido-like_dom_sf"/>
</dbReference>